<evidence type="ECO:0000256" key="2">
    <source>
        <dbReference type="ARBA" id="ARBA00022723"/>
    </source>
</evidence>
<evidence type="ECO:0000256" key="5">
    <source>
        <dbReference type="ARBA" id="ARBA00022833"/>
    </source>
</evidence>
<evidence type="ECO:0000256" key="12">
    <source>
        <dbReference type="SAM" id="MobiDB-lite"/>
    </source>
</evidence>
<evidence type="ECO:0000259" key="13">
    <source>
        <dbReference type="PROSITE" id="PS50157"/>
    </source>
</evidence>
<dbReference type="SMART" id="SM00355">
    <property type="entry name" value="ZnF_C2H2"/>
    <property type="match status" value="2"/>
</dbReference>
<evidence type="ECO:0000313" key="14">
    <source>
        <dbReference type="Ensembl" id="ENSNMLP00000026435.1"/>
    </source>
</evidence>
<evidence type="ECO:0000256" key="4">
    <source>
        <dbReference type="ARBA" id="ARBA00022771"/>
    </source>
</evidence>
<protein>
    <recommendedName>
        <fullName evidence="13">C2H2-type domain-containing protein</fullName>
    </recommendedName>
</protein>
<evidence type="ECO:0000256" key="8">
    <source>
        <dbReference type="ARBA" id="ARBA00023163"/>
    </source>
</evidence>
<dbReference type="FunFam" id="3.30.160.60:FF:000064">
    <property type="entry name" value="Early growth response protein 3"/>
    <property type="match status" value="1"/>
</dbReference>
<reference evidence="14" key="1">
    <citation type="submission" date="2025-08" db="UniProtKB">
        <authorList>
            <consortium name="Ensembl"/>
        </authorList>
    </citation>
    <scope>IDENTIFICATION</scope>
</reference>
<feature type="region of interest" description="Disordered" evidence="12">
    <location>
        <begin position="127"/>
        <end position="176"/>
    </location>
</feature>
<dbReference type="Gene3D" id="3.30.160.60">
    <property type="entry name" value="Classic Zinc Finger"/>
    <property type="match status" value="2"/>
</dbReference>
<feature type="domain" description="C2H2-type" evidence="13">
    <location>
        <begin position="177"/>
        <end position="204"/>
    </location>
</feature>
<feature type="compositionally biased region" description="Low complexity" evidence="12">
    <location>
        <begin position="136"/>
        <end position="150"/>
    </location>
</feature>
<feature type="compositionally biased region" description="Basic and acidic residues" evidence="12">
    <location>
        <begin position="81"/>
        <end position="97"/>
    </location>
</feature>
<dbReference type="Pfam" id="PF00096">
    <property type="entry name" value="zf-C2H2"/>
    <property type="match status" value="1"/>
</dbReference>
<name>A0A8C6TTL0_9GOBI</name>
<keyword evidence="11" id="KW-0175">Coiled coil</keyword>
<feature type="coiled-coil region" evidence="11">
    <location>
        <begin position="17"/>
        <end position="51"/>
    </location>
</feature>
<comment type="subcellular location">
    <subcellularLocation>
        <location evidence="1">Nucleus</location>
    </subcellularLocation>
</comment>
<dbReference type="InterPro" id="IPR036236">
    <property type="entry name" value="Znf_C2H2_sf"/>
</dbReference>
<evidence type="ECO:0000256" key="7">
    <source>
        <dbReference type="ARBA" id="ARBA00023125"/>
    </source>
</evidence>
<evidence type="ECO:0000256" key="9">
    <source>
        <dbReference type="ARBA" id="ARBA00023242"/>
    </source>
</evidence>
<dbReference type="PROSITE" id="PS00028">
    <property type="entry name" value="ZINC_FINGER_C2H2_1"/>
    <property type="match status" value="2"/>
</dbReference>
<keyword evidence="15" id="KW-1185">Reference proteome</keyword>
<dbReference type="InterPro" id="IPR013087">
    <property type="entry name" value="Znf_C2H2_type"/>
</dbReference>
<feature type="domain" description="C2H2-type" evidence="13">
    <location>
        <begin position="205"/>
        <end position="232"/>
    </location>
</feature>
<dbReference type="Pfam" id="PF13894">
    <property type="entry name" value="zf-C2H2_4"/>
    <property type="match status" value="1"/>
</dbReference>
<feature type="compositionally biased region" description="Low complexity" evidence="12">
    <location>
        <begin position="235"/>
        <end position="250"/>
    </location>
</feature>
<keyword evidence="5" id="KW-0862">Zinc</keyword>
<dbReference type="GO" id="GO:0000978">
    <property type="term" value="F:RNA polymerase II cis-regulatory region sequence-specific DNA binding"/>
    <property type="evidence" value="ECO:0007669"/>
    <property type="project" value="TreeGrafter"/>
</dbReference>
<dbReference type="SUPFAM" id="SSF57667">
    <property type="entry name" value="beta-beta-alpha zinc fingers"/>
    <property type="match status" value="1"/>
</dbReference>
<feature type="region of interest" description="Disordered" evidence="12">
    <location>
        <begin position="81"/>
        <end position="111"/>
    </location>
</feature>
<evidence type="ECO:0000256" key="3">
    <source>
        <dbReference type="ARBA" id="ARBA00022737"/>
    </source>
</evidence>
<organism evidence="14 15">
    <name type="scientific">Neogobius melanostomus</name>
    <name type="common">round goby</name>
    <dbReference type="NCBI Taxonomy" id="47308"/>
    <lineage>
        <taxon>Eukaryota</taxon>
        <taxon>Metazoa</taxon>
        <taxon>Chordata</taxon>
        <taxon>Craniata</taxon>
        <taxon>Vertebrata</taxon>
        <taxon>Euteleostomi</taxon>
        <taxon>Actinopterygii</taxon>
        <taxon>Neopterygii</taxon>
        <taxon>Teleostei</taxon>
        <taxon>Neoteleostei</taxon>
        <taxon>Acanthomorphata</taxon>
        <taxon>Gobiaria</taxon>
        <taxon>Gobiiformes</taxon>
        <taxon>Gobioidei</taxon>
        <taxon>Gobiidae</taxon>
        <taxon>Benthophilinae</taxon>
        <taxon>Neogobiini</taxon>
        <taxon>Neogobius</taxon>
    </lineage>
</organism>
<sequence>MSKRSQTLRALVTERLTAAAEEIFELVERTIAEYEEELCRSKEENQRQKQQQEQVLLHGFQINLPTQDDAEPSRHQDIPETPLIKEEPEEPSVKQEDEQLPQFTETPPKTDNIVITKVSSLCDVSEKQNHAEAGSVRTVPTTRTQTPDTPAQMETEADGDRDPSHRNKPETRAGGKHECPFCTKSFMSKQKLETHVRVHTGQRPFSCSICAKTFARKDHLDVHMRTHTGERAHSCSEAPSGGSSSATGSTVKFNVQYREKKTHMNLNGRSYSTFLTEAKQRFGIRRDVYLMDGTGTEVDSDVFTELIEQEPGLTLIIVDAPSVPVFPCPDALSLPSHLYEPDVSFTLPKRPRTDDSALEPQQLIRTVLESRAGGERILREYSQSREITDRLRRKLVTIVVADMVEKFGSSPPMDTRTRYAVGIVTLFPSLKDPFTPKGHEHFFDPSSNGGYIAWKLKNMQKKLSVGRKRCCSSTGPKGGPEVVREEAEQ</sequence>
<keyword evidence="3" id="KW-0677">Repeat</keyword>
<dbReference type="GO" id="GO:0008270">
    <property type="term" value="F:zinc ion binding"/>
    <property type="evidence" value="ECO:0007669"/>
    <property type="project" value="UniProtKB-KW"/>
</dbReference>
<feature type="region of interest" description="Disordered" evidence="12">
    <location>
        <begin position="467"/>
        <end position="489"/>
    </location>
</feature>
<accession>A0A8C6TTL0</accession>
<evidence type="ECO:0000256" key="6">
    <source>
        <dbReference type="ARBA" id="ARBA00023015"/>
    </source>
</evidence>
<evidence type="ECO:0000313" key="15">
    <source>
        <dbReference type="Proteomes" id="UP000694523"/>
    </source>
</evidence>
<dbReference type="PANTHER" id="PTHR24399:SF23">
    <property type="entry name" value="C2H2-TYPE DOMAIN-CONTAINING PROTEIN"/>
    <property type="match status" value="1"/>
</dbReference>
<dbReference type="Ensembl" id="ENSNMLT00000029548.1">
    <property type="protein sequence ID" value="ENSNMLP00000026435.1"/>
    <property type="gene ID" value="ENSNMLG00000016867.1"/>
</dbReference>
<dbReference type="PANTHER" id="PTHR24399">
    <property type="entry name" value="ZINC FINGER AND BTB DOMAIN-CONTAINING"/>
    <property type="match status" value="1"/>
</dbReference>
<reference evidence="14" key="2">
    <citation type="submission" date="2025-09" db="UniProtKB">
        <authorList>
            <consortium name="Ensembl"/>
        </authorList>
    </citation>
    <scope>IDENTIFICATION</scope>
</reference>
<dbReference type="AlphaFoldDB" id="A0A8C6TTL0"/>
<dbReference type="PROSITE" id="PS50157">
    <property type="entry name" value="ZINC_FINGER_C2H2_2"/>
    <property type="match status" value="2"/>
</dbReference>
<keyword evidence="2" id="KW-0479">Metal-binding</keyword>
<keyword evidence="9" id="KW-0539">Nucleus</keyword>
<feature type="region of interest" description="Disordered" evidence="12">
    <location>
        <begin position="228"/>
        <end position="250"/>
    </location>
</feature>
<feature type="compositionally biased region" description="Basic and acidic residues" evidence="12">
    <location>
        <begin position="158"/>
        <end position="176"/>
    </location>
</feature>
<keyword evidence="6" id="KW-0805">Transcription regulation</keyword>
<keyword evidence="4 10" id="KW-0863">Zinc-finger</keyword>
<dbReference type="GO" id="GO:0001227">
    <property type="term" value="F:DNA-binding transcription repressor activity, RNA polymerase II-specific"/>
    <property type="evidence" value="ECO:0007669"/>
    <property type="project" value="TreeGrafter"/>
</dbReference>
<dbReference type="GO" id="GO:0005654">
    <property type="term" value="C:nucleoplasm"/>
    <property type="evidence" value="ECO:0007669"/>
    <property type="project" value="TreeGrafter"/>
</dbReference>
<evidence type="ECO:0000256" key="11">
    <source>
        <dbReference type="SAM" id="Coils"/>
    </source>
</evidence>
<dbReference type="Proteomes" id="UP000694523">
    <property type="component" value="Unplaced"/>
</dbReference>
<proteinExistence type="predicted"/>
<keyword evidence="7" id="KW-0238">DNA-binding</keyword>
<evidence type="ECO:0000256" key="10">
    <source>
        <dbReference type="PROSITE-ProRule" id="PRU00042"/>
    </source>
</evidence>
<evidence type="ECO:0000256" key="1">
    <source>
        <dbReference type="ARBA" id="ARBA00004123"/>
    </source>
</evidence>
<keyword evidence="8" id="KW-0804">Transcription</keyword>